<sequence>MSEITRQTMTDALARLAREDVPGMELLTLDAVMTWVFSDENPRESYDRSHASLLGGVLFTGLDDAATVALNDQPPETETIARARDRLVEGAHELASHGEAGLDMLIERRIVPATIGELERSVDSPTQQGACTWAYLLYAIAMGERQDQDEQIMAGIFESFDAWNALLSAQ</sequence>
<dbReference type="EMBL" id="QEKW01000009">
    <property type="protein sequence ID" value="PVZ08242.1"/>
    <property type="molecule type" value="Genomic_DNA"/>
</dbReference>
<comment type="caution">
    <text evidence="1">The sequence shown here is derived from an EMBL/GenBank/DDBJ whole genome shotgun (WGS) entry which is preliminary data.</text>
</comment>
<dbReference type="AlphaFoldDB" id="A0A2U1F7V0"/>
<dbReference type="RefSeq" id="WP_116709472.1">
    <property type="nucleotide sequence ID" value="NZ_QEKW01000009.1"/>
</dbReference>
<keyword evidence="2" id="KW-1185">Reference proteome</keyword>
<name>A0A2U1F7V0_9PSEU</name>
<protein>
    <submittedName>
        <fullName evidence="1">Uncharacterized protein</fullName>
    </submittedName>
</protein>
<dbReference type="OrthoDB" id="3783610at2"/>
<evidence type="ECO:0000313" key="1">
    <source>
        <dbReference type="EMBL" id="PVZ08242.1"/>
    </source>
</evidence>
<proteinExistence type="predicted"/>
<gene>
    <name evidence="1" type="ORF">C8D89_109125</name>
</gene>
<organism evidence="1 2">
    <name type="scientific">Actinomycetospora cinnamomea</name>
    <dbReference type="NCBI Taxonomy" id="663609"/>
    <lineage>
        <taxon>Bacteria</taxon>
        <taxon>Bacillati</taxon>
        <taxon>Actinomycetota</taxon>
        <taxon>Actinomycetes</taxon>
        <taxon>Pseudonocardiales</taxon>
        <taxon>Pseudonocardiaceae</taxon>
        <taxon>Actinomycetospora</taxon>
    </lineage>
</organism>
<evidence type="ECO:0000313" key="2">
    <source>
        <dbReference type="Proteomes" id="UP000245639"/>
    </source>
</evidence>
<reference evidence="1 2" key="1">
    <citation type="submission" date="2018-04" db="EMBL/GenBank/DDBJ databases">
        <title>Genomic Encyclopedia of Type Strains, Phase IV (KMG-IV): sequencing the most valuable type-strain genomes for metagenomic binning, comparative biology and taxonomic classification.</title>
        <authorList>
            <person name="Goeker M."/>
        </authorList>
    </citation>
    <scope>NUCLEOTIDE SEQUENCE [LARGE SCALE GENOMIC DNA]</scope>
    <source>
        <strain evidence="1 2">DSM 45771</strain>
    </source>
</reference>
<dbReference type="Proteomes" id="UP000245639">
    <property type="component" value="Unassembled WGS sequence"/>
</dbReference>
<accession>A0A2U1F7V0</accession>